<dbReference type="InterPro" id="IPR008162">
    <property type="entry name" value="Pyrophosphatase"/>
</dbReference>
<feature type="binding site" evidence="7">
    <location>
        <position position="43"/>
    </location>
    <ligand>
        <name>substrate</name>
    </ligand>
</feature>
<dbReference type="Proteomes" id="UP000178646">
    <property type="component" value="Unassembled WGS sequence"/>
</dbReference>
<feature type="binding site" evidence="7">
    <location>
        <position position="65"/>
    </location>
    <ligand>
        <name>Mg(2+)</name>
        <dbReference type="ChEBI" id="CHEBI:18420"/>
        <label>1</label>
    </ligand>
</feature>
<comment type="subunit">
    <text evidence="7">Homohexamer.</text>
</comment>
<dbReference type="AlphaFoldDB" id="A0A1G2PS41"/>
<dbReference type="Pfam" id="PF00719">
    <property type="entry name" value="Pyrophosphatase"/>
    <property type="match status" value="1"/>
</dbReference>
<dbReference type="EMBL" id="MHSU01000007">
    <property type="protein sequence ID" value="OHA51117.1"/>
    <property type="molecule type" value="Genomic_DNA"/>
</dbReference>
<name>A0A1G2PS41_9BACT</name>
<comment type="cofactor">
    <cofactor evidence="1 7">
        <name>Mg(2+)</name>
        <dbReference type="ChEBI" id="CHEBI:18420"/>
    </cofactor>
</comment>
<dbReference type="InterPro" id="IPR036649">
    <property type="entry name" value="Pyrophosphatase_sf"/>
</dbReference>
<feature type="binding site" evidence="7">
    <location>
        <position position="70"/>
    </location>
    <ligand>
        <name>Mg(2+)</name>
        <dbReference type="ChEBI" id="CHEBI:18420"/>
        <label>2</label>
    </ligand>
</feature>
<evidence type="ECO:0000256" key="3">
    <source>
        <dbReference type="ARBA" id="ARBA00022723"/>
    </source>
</evidence>
<evidence type="ECO:0000256" key="6">
    <source>
        <dbReference type="ARBA" id="ARBA00047820"/>
    </source>
</evidence>
<comment type="subcellular location">
    <subcellularLocation>
        <location evidence="7">Cytoplasm</location>
    </subcellularLocation>
</comment>
<comment type="function">
    <text evidence="7">Catalyzes the hydrolysis of inorganic pyrophosphate (PPi) forming two phosphate ions.</text>
</comment>
<comment type="caution">
    <text evidence="8">The sequence shown here is derived from an EMBL/GenBank/DDBJ whole genome shotgun (WGS) entry which is preliminary data.</text>
</comment>
<sequence length="176" mass="20023">MSLLNVKIGDKSPEIFNAVVEIPKDSQNKYEIDKQTGMVSLDRVLYSPMHYPADYGFIPETKAEDGDPADVMILGSDPLFPGCVVRVRPIGLLNMIDDGEQDNKVLGVQADNPRFDSIKDLSDIEKFHTHHLKEIAHFFQTYKELQGKKVEILGWENAESAKKEIIRARKMYKDDK</sequence>
<proteinExistence type="inferred from homology"/>
<dbReference type="GO" id="GO:0004427">
    <property type="term" value="F:inorganic diphosphate phosphatase activity"/>
    <property type="evidence" value="ECO:0007669"/>
    <property type="project" value="UniProtKB-UniRule"/>
</dbReference>
<dbReference type="CDD" id="cd00412">
    <property type="entry name" value="pyrophosphatase"/>
    <property type="match status" value="1"/>
</dbReference>
<accession>A0A1G2PS41</accession>
<comment type="similarity">
    <text evidence="7">Belongs to the PPase family.</text>
</comment>
<keyword evidence="4 7" id="KW-0378">Hydrolase</keyword>
<evidence type="ECO:0000256" key="5">
    <source>
        <dbReference type="ARBA" id="ARBA00022842"/>
    </source>
</evidence>
<evidence type="ECO:0000313" key="9">
    <source>
        <dbReference type="Proteomes" id="UP000178646"/>
    </source>
</evidence>
<feature type="binding site" evidence="7">
    <location>
        <position position="102"/>
    </location>
    <ligand>
        <name>Mg(2+)</name>
        <dbReference type="ChEBI" id="CHEBI:18420"/>
        <label>1</label>
    </ligand>
</feature>
<keyword evidence="3 7" id="KW-0479">Metal-binding</keyword>
<dbReference type="GO" id="GO:0005737">
    <property type="term" value="C:cytoplasm"/>
    <property type="evidence" value="ECO:0007669"/>
    <property type="project" value="UniProtKB-SubCell"/>
</dbReference>
<organism evidence="8 9">
    <name type="scientific">Candidatus Terrybacteria bacterium RIFCSPHIGHO2_02_41_19</name>
    <dbReference type="NCBI Taxonomy" id="1802364"/>
    <lineage>
        <taxon>Bacteria</taxon>
        <taxon>Candidatus Terryibacteriota</taxon>
    </lineage>
</organism>
<keyword evidence="2 7" id="KW-0963">Cytoplasm</keyword>
<feature type="binding site" evidence="7">
    <location>
        <position position="70"/>
    </location>
    <ligand>
        <name>Mg(2+)</name>
        <dbReference type="ChEBI" id="CHEBI:18420"/>
        <label>1</label>
    </ligand>
</feature>
<feature type="binding site" evidence="7">
    <location>
        <position position="29"/>
    </location>
    <ligand>
        <name>substrate</name>
    </ligand>
</feature>
<feature type="binding site" evidence="7">
    <location>
        <position position="55"/>
    </location>
    <ligand>
        <name>substrate</name>
    </ligand>
</feature>
<evidence type="ECO:0000256" key="7">
    <source>
        <dbReference type="HAMAP-Rule" id="MF_00209"/>
    </source>
</evidence>
<evidence type="ECO:0000256" key="4">
    <source>
        <dbReference type="ARBA" id="ARBA00022801"/>
    </source>
</evidence>
<feature type="binding site" evidence="7">
    <location>
        <position position="142"/>
    </location>
    <ligand>
        <name>substrate</name>
    </ligand>
</feature>
<dbReference type="GO" id="GO:0006796">
    <property type="term" value="P:phosphate-containing compound metabolic process"/>
    <property type="evidence" value="ECO:0007669"/>
    <property type="project" value="InterPro"/>
</dbReference>
<evidence type="ECO:0000256" key="1">
    <source>
        <dbReference type="ARBA" id="ARBA00001946"/>
    </source>
</evidence>
<dbReference type="EC" id="3.6.1.1" evidence="7"/>
<evidence type="ECO:0000256" key="2">
    <source>
        <dbReference type="ARBA" id="ARBA00022490"/>
    </source>
</evidence>
<protein>
    <recommendedName>
        <fullName evidence="7">Inorganic pyrophosphatase</fullName>
        <ecNumber evidence="7">3.6.1.1</ecNumber>
    </recommendedName>
    <alternativeName>
        <fullName evidence="7">Pyrophosphate phospho-hydrolase</fullName>
        <shortName evidence="7">PPase</shortName>
    </alternativeName>
</protein>
<dbReference type="Gene3D" id="3.90.80.10">
    <property type="entry name" value="Inorganic pyrophosphatase"/>
    <property type="match status" value="1"/>
</dbReference>
<dbReference type="FunFam" id="3.90.80.10:FF:000003">
    <property type="entry name" value="Inorganic pyrophosphatase"/>
    <property type="match status" value="1"/>
</dbReference>
<reference evidence="8 9" key="1">
    <citation type="journal article" date="2016" name="Nat. Commun.">
        <title>Thousands of microbial genomes shed light on interconnected biogeochemical processes in an aquifer system.</title>
        <authorList>
            <person name="Anantharaman K."/>
            <person name="Brown C.T."/>
            <person name="Hug L.A."/>
            <person name="Sharon I."/>
            <person name="Castelle C.J."/>
            <person name="Probst A.J."/>
            <person name="Thomas B.C."/>
            <person name="Singh A."/>
            <person name="Wilkins M.J."/>
            <person name="Karaoz U."/>
            <person name="Brodie E.L."/>
            <person name="Williams K.H."/>
            <person name="Hubbard S.S."/>
            <person name="Banfield J.F."/>
        </authorList>
    </citation>
    <scope>NUCLEOTIDE SEQUENCE [LARGE SCALE GENOMIC DNA]</scope>
</reference>
<dbReference type="PANTHER" id="PTHR10286">
    <property type="entry name" value="INORGANIC PYROPHOSPHATASE"/>
    <property type="match status" value="1"/>
</dbReference>
<dbReference type="GO" id="GO:0000287">
    <property type="term" value="F:magnesium ion binding"/>
    <property type="evidence" value="ECO:0007669"/>
    <property type="project" value="UniProtKB-UniRule"/>
</dbReference>
<evidence type="ECO:0000313" key="8">
    <source>
        <dbReference type="EMBL" id="OHA51117.1"/>
    </source>
</evidence>
<dbReference type="HAMAP" id="MF_00209">
    <property type="entry name" value="Inorganic_PPase"/>
    <property type="match status" value="1"/>
</dbReference>
<gene>
    <name evidence="7" type="primary">ppa</name>
    <name evidence="8" type="ORF">A2W59_00165</name>
</gene>
<keyword evidence="5 7" id="KW-0460">Magnesium</keyword>
<dbReference type="SUPFAM" id="SSF50324">
    <property type="entry name" value="Inorganic pyrophosphatase"/>
    <property type="match status" value="1"/>
</dbReference>
<comment type="catalytic activity">
    <reaction evidence="6 7">
        <text>diphosphate + H2O = 2 phosphate + H(+)</text>
        <dbReference type="Rhea" id="RHEA:24576"/>
        <dbReference type="ChEBI" id="CHEBI:15377"/>
        <dbReference type="ChEBI" id="CHEBI:15378"/>
        <dbReference type="ChEBI" id="CHEBI:33019"/>
        <dbReference type="ChEBI" id="CHEBI:43474"/>
        <dbReference type="EC" id="3.6.1.1"/>
    </reaction>
</comment>